<dbReference type="FunFam" id="2.60.120.920:FF:000011">
    <property type="entry name" value="RAN binding protein 10"/>
    <property type="match status" value="1"/>
</dbReference>
<dbReference type="STRING" id="10195.A0A3M7QFV2"/>
<dbReference type="PROSITE" id="PS50188">
    <property type="entry name" value="B302_SPRY"/>
    <property type="match status" value="1"/>
</dbReference>
<dbReference type="Proteomes" id="UP000276133">
    <property type="component" value="Unassembled WGS sequence"/>
</dbReference>
<dbReference type="AlphaFoldDB" id="A0A3M7QFV2"/>
<dbReference type="Gene3D" id="2.60.120.920">
    <property type="match status" value="1"/>
</dbReference>
<evidence type="ECO:0000313" key="7">
    <source>
        <dbReference type="Proteomes" id="UP000276133"/>
    </source>
</evidence>
<dbReference type="InterPro" id="IPR024964">
    <property type="entry name" value="CTLH/CRA"/>
</dbReference>
<dbReference type="SMART" id="SM00449">
    <property type="entry name" value="SPRY"/>
    <property type="match status" value="1"/>
</dbReference>
<dbReference type="PROSITE" id="PS50897">
    <property type="entry name" value="CTLH"/>
    <property type="match status" value="1"/>
</dbReference>
<feature type="region of interest" description="Disordered" evidence="2">
    <location>
        <begin position="36"/>
        <end position="82"/>
    </location>
</feature>
<feature type="signal peptide" evidence="3">
    <location>
        <begin position="1"/>
        <end position="20"/>
    </location>
</feature>
<feature type="domain" description="B30.2/SPRY" evidence="4">
    <location>
        <begin position="144"/>
        <end position="331"/>
    </location>
</feature>
<evidence type="ECO:0000256" key="1">
    <source>
        <dbReference type="ARBA" id="ARBA00006535"/>
    </source>
</evidence>
<feature type="domain" description="CTLH" evidence="5">
    <location>
        <begin position="401"/>
        <end position="458"/>
    </location>
</feature>
<dbReference type="InterPro" id="IPR001870">
    <property type="entry name" value="B30.2/SPRY"/>
</dbReference>
<organism evidence="6 7">
    <name type="scientific">Brachionus plicatilis</name>
    <name type="common">Marine rotifer</name>
    <name type="synonym">Brachionus muelleri</name>
    <dbReference type="NCBI Taxonomy" id="10195"/>
    <lineage>
        <taxon>Eukaryota</taxon>
        <taxon>Metazoa</taxon>
        <taxon>Spiralia</taxon>
        <taxon>Gnathifera</taxon>
        <taxon>Rotifera</taxon>
        <taxon>Eurotatoria</taxon>
        <taxon>Monogononta</taxon>
        <taxon>Pseudotrocha</taxon>
        <taxon>Ploima</taxon>
        <taxon>Brachionidae</taxon>
        <taxon>Brachionus</taxon>
    </lineage>
</organism>
<dbReference type="Pfam" id="PF00622">
    <property type="entry name" value="SPRY"/>
    <property type="match status" value="1"/>
</dbReference>
<dbReference type="InterPro" id="IPR043136">
    <property type="entry name" value="B30.2/SPRY_sf"/>
</dbReference>
<feature type="compositionally biased region" description="Low complexity" evidence="2">
    <location>
        <begin position="63"/>
        <end position="82"/>
    </location>
</feature>
<dbReference type="OrthoDB" id="25503at2759"/>
<name>A0A3M7QFV2_BRAPC</name>
<dbReference type="InterPro" id="IPR013320">
    <property type="entry name" value="ConA-like_dom_sf"/>
</dbReference>
<evidence type="ECO:0000259" key="5">
    <source>
        <dbReference type="PROSITE" id="PS50897"/>
    </source>
</evidence>
<dbReference type="SMART" id="SM00757">
    <property type="entry name" value="CRA"/>
    <property type="match status" value="1"/>
</dbReference>
<evidence type="ECO:0000313" key="6">
    <source>
        <dbReference type="EMBL" id="RNA09835.1"/>
    </source>
</evidence>
<gene>
    <name evidence="6" type="ORF">BpHYR1_000262</name>
</gene>
<dbReference type="PANTHER" id="PTHR12864">
    <property type="entry name" value="RAN BINDING PROTEIN 9-RELATED"/>
    <property type="match status" value="1"/>
</dbReference>
<protein>
    <submittedName>
        <fullName evidence="6">Ran-binding 9</fullName>
    </submittedName>
</protein>
<accession>A0A3M7QFV2</accession>
<comment type="caution">
    <text evidence="6">The sequence shown here is derived from an EMBL/GenBank/DDBJ whole genome shotgun (WGS) entry which is preliminary data.</text>
</comment>
<feature type="compositionally biased region" description="Low complexity" evidence="2">
    <location>
        <begin position="36"/>
        <end position="54"/>
    </location>
</feature>
<evidence type="ECO:0000256" key="3">
    <source>
        <dbReference type="SAM" id="SignalP"/>
    </source>
</evidence>
<sequence length="633" mass="70351">MLSIVLWLFCIEMNNSNSNGFNQTTNLNQSTLNTHMSNLNTASTNNSNNSVTSSQGGSVRVPSQSNQFPLSSSLPNNLSNSGSGNNRFLNNIISLSSHTSSSSSSSTVSNTYNTEKMDTSFVTSEPMSSNQNPENSTGPGGIQVGDVIARLYPNVNQNETPLPRRWVSDQKSQSLTVSHDNLRVTYKGPGKTHKDAASVRTDFSIPALCGIYYFEVKIISKGRDGFMGIGLSRSDVSLNRLPGWDKNSYGYHGDDGHSFCCSGTGQNYGPTFTTGDIIGCCLNLIENVCFYTKNGYNLGVAFRDLPNDLYPTVGLQTPMESVEANFGQYPFEFDIHNYVKEWHLKTRQSIERFSLKKETENNFPTILRKLVSTYLVHHGYSATAEAFTKSVGHVFEEELASIRNRQRIQNSVLSGRIAEAIQLTYQLFPGILEKNSNLLFALKVRQFIEMINDVNSWDREKACEDMAVDGASDQAISNGHSQAEDAQSEEKMDTDLVSKATKPMENGSFKFAIRQNDQYLKKILEYGRELFQENNLSSNENGDGSSNSKMLRDAFSLLAYNDPWSSPFGYLLESAQREPISALLNSAILEANNMPRIPPLEIVYGQTNECLRLMSKNGVAWCAYVNLNDYMQS</sequence>
<evidence type="ECO:0000259" key="4">
    <source>
        <dbReference type="PROSITE" id="PS50188"/>
    </source>
</evidence>
<dbReference type="InterPro" id="IPR006594">
    <property type="entry name" value="LisH"/>
</dbReference>
<reference evidence="6 7" key="1">
    <citation type="journal article" date="2018" name="Sci. Rep.">
        <title>Genomic signatures of local adaptation to the degree of environmental predictability in rotifers.</title>
        <authorList>
            <person name="Franch-Gras L."/>
            <person name="Hahn C."/>
            <person name="Garcia-Roger E.M."/>
            <person name="Carmona M.J."/>
            <person name="Serra M."/>
            <person name="Gomez A."/>
        </authorList>
    </citation>
    <scope>NUCLEOTIDE SEQUENCE [LARGE SCALE GENOMIC DNA]</scope>
    <source>
        <strain evidence="6">HYR1</strain>
    </source>
</reference>
<dbReference type="InterPro" id="IPR050618">
    <property type="entry name" value="Ubq-SigPath_Reg"/>
</dbReference>
<dbReference type="InterPro" id="IPR035782">
    <property type="entry name" value="SPRY_RanBP9/10"/>
</dbReference>
<dbReference type="CDD" id="cd12909">
    <property type="entry name" value="SPRY_RanBP9_10"/>
    <property type="match status" value="1"/>
</dbReference>
<dbReference type="InterPro" id="IPR006595">
    <property type="entry name" value="CTLH_C"/>
</dbReference>
<dbReference type="EMBL" id="REGN01006365">
    <property type="protein sequence ID" value="RNA09835.1"/>
    <property type="molecule type" value="Genomic_DNA"/>
</dbReference>
<dbReference type="InterPro" id="IPR013144">
    <property type="entry name" value="CRA_dom"/>
</dbReference>
<keyword evidence="7" id="KW-1185">Reference proteome</keyword>
<dbReference type="InterPro" id="IPR003877">
    <property type="entry name" value="SPRY_dom"/>
</dbReference>
<dbReference type="SUPFAM" id="SSF49899">
    <property type="entry name" value="Concanavalin A-like lectins/glucanases"/>
    <property type="match status" value="1"/>
</dbReference>
<feature type="chain" id="PRO_5018009310" evidence="3">
    <location>
        <begin position="21"/>
        <end position="633"/>
    </location>
</feature>
<evidence type="ECO:0000256" key="2">
    <source>
        <dbReference type="SAM" id="MobiDB-lite"/>
    </source>
</evidence>
<keyword evidence="3" id="KW-0732">Signal</keyword>
<proteinExistence type="inferred from homology"/>
<comment type="similarity">
    <text evidence="1">Belongs to the RANBP9/10 family.</text>
</comment>
<dbReference type="PROSITE" id="PS50896">
    <property type="entry name" value="LISH"/>
    <property type="match status" value="1"/>
</dbReference>
<dbReference type="Pfam" id="PF10607">
    <property type="entry name" value="CTLH"/>
    <property type="match status" value="1"/>
</dbReference>
<dbReference type="SMART" id="SM00668">
    <property type="entry name" value="CTLH"/>
    <property type="match status" value="1"/>
</dbReference>